<feature type="transmembrane region" description="Helical" evidence="1">
    <location>
        <begin position="7"/>
        <end position="25"/>
    </location>
</feature>
<gene>
    <name evidence="2" type="ORF">HYN49_02855</name>
</gene>
<reference evidence="2 3" key="1">
    <citation type="submission" date="2018-05" db="EMBL/GenBank/DDBJ databases">
        <title>Genome sequencing of Flavobacterium sp. HYN0049.</title>
        <authorList>
            <person name="Yi H."/>
            <person name="Baek C."/>
        </authorList>
    </citation>
    <scope>NUCLEOTIDE SEQUENCE [LARGE SCALE GENOMIC DNA]</scope>
    <source>
        <strain evidence="2 3">HYN0049</strain>
    </source>
</reference>
<keyword evidence="1" id="KW-1133">Transmembrane helix</keyword>
<keyword evidence="1" id="KW-0472">Membrane</keyword>
<dbReference type="KEGG" id="fpal:HYN49_02855"/>
<dbReference type="EMBL" id="CP029187">
    <property type="protein sequence ID" value="AWI24918.1"/>
    <property type="molecule type" value="Genomic_DNA"/>
</dbReference>
<sequence length="66" mass="7629">MQNNRKKYIGLGILFLIAIILRIVYYSLSLGAGHKIPELRDVSNYLIWLFIILFTTVSATTKTRKE</sequence>
<name>A0A2S1SET7_9FLAO</name>
<evidence type="ECO:0000313" key="2">
    <source>
        <dbReference type="EMBL" id="AWI24918.1"/>
    </source>
</evidence>
<evidence type="ECO:0000313" key="3">
    <source>
        <dbReference type="Proteomes" id="UP000244937"/>
    </source>
</evidence>
<organism evidence="2 3">
    <name type="scientific">Flavobacterium pallidum</name>
    <dbReference type="NCBI Taxonomy" id="2172098"/>
    <lineage>
        <taxon>Bacteria</taxon>
        <taxon>Pseudomonadati</taxon>
        <taxon>Bacteroidota</taxon>
        <taxon>Flavobacteriia</taxon>
        <taxon>Flavobacteriales</taxon>
        <taxon>Flavobacteriaceae</taxon>
        <taxon>Flavobacterium</taxon>
    </lineage>
</organism>
<accession>A0A2S1SET7</accession>
<feature type="transmembrane region" description="Helical" evidence="1">
    <location>
        <begin position="45"/>
        <end position="61"/>
    </location>
</feature>
<proteinExistence type="predicted"/>
<keyword evidence="1" id="KW-0812">Transmembrane</keyword>
<protein>
    <submittedName>
        <fullName evidence="2">Uncharacterized protein</fullName>
    </submittedName>
</protein>
<keyword evidence="3" id="KW-1185">Reference proteome</keyword>
<dbReference type="Proteomes" id="UP000244937">
    <property type="component" value="Chromosome"/>
</dbReference>
<evidence type="ECO:0000256" key="1">
    <source>
        <dbReference type="SAM" id="Phobius"/>
    </source>
</evidence>
<dbReference type="RefSeq" id="WP_108902714.1">
    <property type="nucleotide sequence ID" value="NZ_CP029187.1"/>
</dbReference>
<dbReference type="AlphaFoldDB" id="A0A2S1SET7"/>